<dbReference type="STRING" id="1618337.UT28_C0001G0831"/>
<accession>A0A0G4B418</accession>
<protein>
    <submittedName>
        <fullName evidence="1">Uncharacterized protein</fullName>
    </submittedName>
</protein>
<evidence type="ECO:0000313" key="1">
    <source>
        <dbReference type="EMBL" id="AKM82609.1"/>
    </source>
</evidence>
<dbReference type="Proteomes" id="UP000035648">
    <property type="component" value="Chromosome"/>
</dbReference>
<dbReference type="AlphaFoldDB" id="A0A0G4B418"/>
<sequence>MITIEKPDERNSDLTNVELADLIEDGLERRFIIAKEYEVVGDDEPNYRSMLELAVTRLRDQSTTDPSHVRNLVRRETNGSARTRVVRSIEGL</sequence>
<organism evidence="1 2">
    <name type="scientific">Berkelbacteria bacterium GW2011_GWE1_39_12</name>
    <dbReference type="NCBI Taxonomy" id="1618337"/>
    <lineage>
        <taxon>Bacteria</taxon>
        <taxon>Candidatus Berkelbacteria</taxon>
    </lineage>
</organism>
<proteinExistence type="predicted"/>
<name>A0A0G4B418_9BACT</name>
<reference evidence="1 2" key="1">
    <citation type="journal article" date="2015" name="Nature">
        <title>rRNA introns, odd ribosomes, and small enigmatic genomes across a large radiation of phyla.</title>
        <authorList>
            <person name="Brown C.T."/>
            <person name="Hug L.A."/>
            <person name="Thomas B.C."/>
            <person name="Sharon I."/>
            <person name="Castelle C.J."/>
            <person name="Singh A."/>
            <person name="Wilkins M.J."/>
            <person name="Williams K.H."/>
            <person name="Banfield J.F."/>
        </authorList>
    </citation>
    <scope>NUCLEOTIDE SEQUENCE [LARGE SCALE GENOMIC DNA]</scope>
</reference>
<evidence type="ECO:0000313" key="2">
    <source>
        <dbReference type="Proteomes" id="UP000035648"/>
    </source>
</evidence>
<dbReference type="EMBL" id="CP011213">
    <property type="protein sequence ID" value="AKM82609.1"/>
    <property type="molecule type" value="Genomic_DNA"/>
</dbReference>
<gene>
    <name evidence="1" type="ORF">UT28_C0001G0831</name>
</gene>
<dbReference type="KEGG" id="bbgw:UT28_C0001G0831"/>